<comment type="caution">
    <text evidence="3">The sequence shown here is derived from an EMBL/GenBank/DDBJ whole genome shotgun (WGS) entry which is preliminary data.</text>
</comment>
<dbReference type="OrthoDB" id="439943at2759"/>
<dbReference type="PANTHER" id="PTHR31121">
    <property type="entry name" value="ALPHA-1,2 MANNOSYLTRANSFERASE KTR1"/>
    <property type="match status" value="1"/>
</dbReference>
<organism evidence="3 4">
    <name type="scientific">Rhizopus oryzae</name>
    <name type="common">Mucormycosis agent</name>
    <name type="synonym">Rhizopus arrhizus var. delemar</name>
    <dbReference type="NCBI Taxonomy" id="64495"/>
    <lineage>
        <taxon>Eukaryota</taxon>
        <taxon>Fungi</taxon>
        <taxon>Fungi incertae sedis</taxon>
        <taxon>Mucoromycota</taxon>
        <taxon>Mucoromycotina</taxon>
        <taxon>Mucoromycetes</taxon>
        <taxon>Mucorales</taxon>
        <taxon>Mucorineae</taxon>
        <taxon>Rhizopodaceae</taxon>
        <taxon>Rhizopus</taxon>
    </lineage>
</organism>
<name>A0A9P6X558_RHIOR</name>
<dbReference type="GO" id="GO:0000026">
    <property type="term" value="F:alpha-1,2-mannosyltransferase activity"/>
    <property type="evidence" value="ECO:0007669"/>
    <property type="project" value="TreeGrafter"/>
</dbReference>
<dbReference type="InterPro" id="IPR029044">
    <property type="entry name" value="Nucleotide-diphossugar_trans"/>
</dbReference>
<dbReference type="GO" id="GO:0005794">
    <property type="term" value="C:Golgi apparatus"/>
    <property type="evidence" value="ECO:0007669"/>
    <property type="project" value="TreeGrafter"/>
</dbReference>
<dbReference type="GO" id="GO:0000032">
    <property type="term" value="P:cell wall mannoprotein biosynthetic process"/>
    <property type="evidence" value="ECO:0007669"/>
    <property type="project" value="TreeGrafter"/>
</dbReference>
<evidence type="ECO:0000256" key="2">
    <source>
        <dbReference type="ARBA" id="ARBA00022679"/>
    </source>
</evidence>
<evidence type="ECO:0000256" key="1">
    <source>
        <dbReference type="ARBA" id="ARBA00007677"/>
    </source>
</evidence>
<dbReference type="Pfam" id="PF01793">
    <property type="entry name" value="Glyco_transf_15"/>
    <property type="match status" value="1"/>
</dbReference>
<dbReference type="PANTHER" id="PTHR31121:SF6">
    <property type="entry name" value="ALPHA-1,2 MANNOSYLTRANSFERASE KTR1"/>
    <property type="match status" value="1"/>
</dbReference>
<evidence type="ECO:0000313" key="4">
    <source>
        <dbReference type="Proteomes" id="UP000716291"/>
    </source>
</evidence>
<keyword evidence="4" id="KW-1185">Reference proteome</keyword>
<gene>
    <name evidence="3" type="ORF">G6F64_008316</name>
</gene>
<dbReference type="Gene3D" id="3.90.550.10">
    <property type="entry name" value="Spore Coat Polysaccharide Biosynthesis Protein SpsA, Chain A"/>
    <property type="match status" value="1"/>
</dbReference>
<dbReference type="Proteomes" id="UP000716291">
    <property type="component" value="Unassembled WGS sequence"/>
</dbReference>
<dbReference type="InterPro" id="IPR002685">
    <property type="entry name" value="Glyco_trans_15"/>
</dbReference>
<dbReference type="EMBL" id="JAANQT010001347">
    <property type="protein sequence ID" value="KAG1305522.1"/>
    <property type="molecule type" value="Genomic_DNA"/>
</dbReference>
<keyword evidence="2" id="KW-0808">Transferase</keyword>
<evidence type="ECO:0000313" key="3">
    <source>
        <dbReference type="EMBL" id="KAG1305522.1"/>
    </source>
</evidence>
<sequence>MELVASLSKATVKFEKVGKDLYGYHPKTDLERAAQARIDMSQMVFGESEDYRFQSRFMAGMIYRHPMMLKLDFTWRFEAGTEYICPINQDLFQYIFENNKTTSFSMALYEYKETIPTLYQTVLDFAAKHPEWIKSDQDSSSLWSFVQDPFTKTFNGCHLWNNLQIANVGFYRGEKYQAFFNYLDESNGIFYERWGDPVIQSLGATLFLTKSDIHFWDTVGYRVANFFTHCPTDYAKCTCRPEQNFDFNGYSCLRFYF</sequence>
<dbReference type="GO" id="GO:0006487">
    <property type="term" value="P:protein N-linked glycosylation"/>
    <property type="evidence" value="ECO:0007669"/>
    <property type="project" value="TreeGrafter"/>
</dbReference>
<accession>A0A9P6X558</accession>
<dbReference type="GO" id="GO:0016020">
    <property type="term" value="C:membrane"/>
    <property type="evidence" value="ECO:0007669"/>
    <property type="project" value="InterPro"/>
</dbReference>
<reference evidence="3" key="1">
    <citation type="journal article" date="2020" name="Microb. Genom.">
        <title>Genetic diversity of clinical and environmental Mucorales isolates obtained from an investigation of mucormycosis cases among solid organ transplant recipients.</title>
        <authorList>
            <person name="Nguyen M.H."/>
            <person name="Kaul D."/>
            <person name="Muto C."/>
            <person name="Cheng S.J."/>
            <person name="Richter R.A."/>
            <person name="Bruno V.M."/>
            <person name="Liu G."/>
            <person name="Beyhan S."/>
            <person name="Sundermann A.J."/>
            <person name="Mounaud S."/>
            <person name="Pasculle A.W."/>
            <person name="Nierman W.C."/>
            <person name="Driscoll E."/>
            <person name="Cumbie R."/>
            <person name="Clancy C.J."/>
            <person name="Dupont C.L."/>
        </authorList>
    </citation>
    <scope>NUCLEOTIDE SEQUENCE</scope>
    <source>
        <strain evidence="3">GL11</strain>
    </source>
</reference>
<protein>
    <submittedName>
        <fullName evidence="3">Uncharacterized protein</fullName>
    </submittedName>
</protein>
<dbReference type="SUPFAM" id="SSF53448">
    <property type="entry name" value="Nucleotide-diphospho-sugar transferases"/>
    <property type="match status" value="1"/>
</dbReference>
<comment type="similarity">
    <text evidence="1">Belongs to the glycosyltransferase 15 family.</text>
</comment>
<dbReference type="AlphaFoldDB" id="A0A9P6X558"/>
<proteinExistence type="inferred from homology"/>